<dbReference type="GO" id="GO:0046872">
    <property type="term" value="F:metal ion binding"/>
    <property type="evidence" value="ECO:0007669"/>
    <property type="project" value="UniProtKB-KW"/>
</dbReference>
<dbReference type="CDD" id="cd00077">
    <property type="entry name" value="HDc"/>
    <property type="match status" value="1"/>
</dbReference>
<dbReference type="InterPro" id="IPR002073">
    <property type="entry name" value="PDEase_catalytic_dom"/>
</dbReference>
<gene>
    <name evidence="5" type="ORF">GNLVRS02_ARAD1A08382g</name>
</gene>
<comment type="similarity">
    <text evidence="3">Belongs to the cyclic nucleotide phosphodiesterase family.</text>
</comment>
<dbReference type="InterPro" id="IPR003607">
    <property type="entry name" value="HD/PDEase_dom"/>
</dbReference>
<dbReference type="SUPFAM" id="SSF109604">
    <property type="entry name" value="HD-domain/PDEase-like"/>
    <property type="match status" value="1"/>
</dbReference>
<evidence type="ECO:0000256" key="3">
    <source>
        <dbReference type="RuleBase" id="RU363067"/>
    </source>
</evidence>
<reference evidence="5" key="1">
    <citation type="submission" date="2014-02" db="EMBL/GenBank/DDBJ databases">
        <authorList>
            <person name="Genoscope - CEA"/>
        </authorList>
    </citation>
    <scope>NUCLEOTIDE SEQUENCE</scope>
    <source>
        <strain evidence="5">LS3</strain>
    </source>
</reference>
<dbReference type="PhylomeDB" id="A0A060T3B6"/>
<organism evidence="5">
    <name type="scientific">Blastobotrys adeninivorans</name>
    <name type="common">Yeast</name>
    <name type="synonym">Arxula adeninivorans</name>
    <dbReference type="NCBI Taxonomy" id="409370"/>
    <lineage>
        <taxon>Eukaryota</taxon>
        <taxon>Fungi</taxon>
        <taxon>Dikarya</taxon>
        <taxon>Ascomycota</taxon>
        <taxon>Saccharomycotina</taxon>
        <taxon>Dipodascomycetes</taxon>
        <taxon>Dipodascales</taxon>
        <taxon>Trichomonascaceae</taxon>
        <taxon>Blastobotrys</taxon>
    </lineage>
</organism>
<dbReference type="PROSITE" id="PS51845">
    <property type="entry name" value="PDEASE_I_2"/>
    <property type="match status" value="1"/>
</dbReference>
<dbReference type="PANTHER" id="PTHR11347">
    <property type="entry name" value="CYCLIC NUCLEOTIDE PHOSPHODIESTERASE"/>
    <property type="match status" value="1"/>
</dbReference>
<dbReference type="Pfam" id="PF00233">
    <property type="entry name" value="PDEase_I"/>
    <property type="match status" value="1"/>
</dbReference>
<evidence type="ECO:0000259" key="4">
    <source>
        <dbReference type="PROSITE" id="PS51845"/>
    </source>
</evidence>
<sequence>MTSALFWDPGLPKALDGHLVDGGLDAMLGPELLSNLECLKSHFDNVYTFSSCEGLARHMFSCTDCRERDVKPDQLAPMHGGGLVVFLRFSGQWKEDSKMVPESLLTTLRTVSFQWAHPPPITTVLNAPSSAAQSLFTRGAMFVLTGGVDDAHIARTKDALSIQRNHIKAPAGELDEILHRFCVVANVFSHSSLPSQKTSWTPINVGQFDLDADVNKIRKEIGSWAFRAHSLRSDELVLAGIEMINHAQNQVDPEYRLSYDQLTTFVLVLRDCYRSRNYYHNFRHAIDVLQACFYFSICLGLIPPLDESPERGPDPDGPSHTACLSPLDALTLLIVAIGHDLGHPGVTNAFLVNARAPLARLYNDKSVLESFHSAALCNLLEIYWPSLIDKADRRSLVVESVLATDMALHFDYMDRLVALRGETNLTRRRALMSAILIKSADISNVARPLTISAEWGRVLGKEIGNACQLEMEWGMRHSPRLPATHIDATTNELQDLCQGQLHFINMYALPLFTAVSSAYPQIQFATDIIRSNKDAWQNKLQSIPTNGPVHNGSMDH</sequence>
<dbReference type="Gene3D" id="1.10.1300.10">
    <property type="entry name" value="3'5'-cyclic nucleotide phosphodiesterase, catalytic domain"/>
    <property type="match status" value="1"/>
</dbReference>
<dbReference type="GO" id="GO:0004114">
    <property type="term" value="F:3',5'-cyclic-nucleotide phosphodiesterase activity"/>
    <property type="evidence" value="ECO:0007669"/>
    <property type="project" value="InterPro"/>
</dbReference>
<evidence type="ECO:0000256" key="1">
    <source>
        <dbReference type="ARBA" id="ARBA00022723"/>
    </source>
</evidence>
<keyword evidence="2 3" id="KW-0378">Hydrolase</keyword>
<feature type="domain" description="PDEase" evidence="4">
    <location>
        <begin position="206"/>
        <end position="543"/>
    </location>
</feature>
<reference evidence="5" key="2">
    <citation type="submission" date="2014-06" db="EMBL/GenBank/DDBJ databases">
        <title>The complete genome of Blastobotrys (Arxula) adeninivorans LS3 - a yeast of biotechnological interest.</title>
        <authorList>
            <person name="Kunze G."/>
            <person name="Gaillardin C."/>
            <person name="Czernicka M."/>
            <person name="Durrens P."/>
            <person name="Martin T."/>
            <person name="Boer E."/>
            <person name="Gabaldon T."/>
            <person name="Cruz J."/>
            <person name="Talla E."/>
            <person name="Marck C."/>
            <person name="Goffeau A."/>
            <person name="Barbe V."/>
            <person name="Baret P."/>
            <person name="Baronian K."/>
            <person name="Beier S."/>
            <person name="Bleykasten C."/>
            <person name="Bode R."/>
            <person name="Casaregola S."/>
            <person name="Despons L."/>
            <person name="Fairhead C."/>
            <person name="Giersberg M."/>
            <person name="Gierski P."/>
            <person name="Hahnel U."/>
            <person name="Hartmann A."/>
            <person name="Jankowska D."/>
            <person name="Jubin C."/>
            <person name="Jung P."/>
            <person name="Lafontaine I."/>
            <person name="Leh-Louis V."/>
            <person name="Lemaire M."/>
            <person name="Marcet-Houben M."/>
            <person name="Mascher M."/>
            <person name="Morel G."/>
            <person name="Richard G.-F."/>
            <person name="Riechen J."/>
            <person name="Sacerdot C."/>
            <person name="Sarkar A."/>
            <person name="Savel G."/>
            <person name="Schacherer J."/>
            <person name="Sherman D."/>
            <person name="Straub M.-L."/>
            <person name="Stein N."/>
            <person name="Thierry A."/>
            <person name="Trautwein-Schult A."/>
            <person name="Westhof E."/>
            <person name="Worch S."/>
            <person name="Dujon B."/>
            <person name="Souciet J.-L."/>
            <person name="Wincker P."/>
            <person name="Scholz U."/>
            <person name="Neuveglise N."/>
        </authorList>
    </citation>
    <scope>NUCLEOTIDE SEQUENCE</scope>
    <source>
        <strain evidence="5">LS3</strain>
    </source>
</reference>
<dbReference type="SMART" id="SM00471">
    <property type="entry name" value="HDc"/>
    <property type="match status" value="1"/>
</dbReference>
<dbReference type="AlphaFoldDB" id="A0A060T3B6"/>
<dbReference type="PROSITE" id="PS00126">
    <property type="entry name" value="PDEASE_I_1"/>
    <property type="match status" value="1"/>
</dbReference>
<evidence type="ECO:0000313" key="5">
    <source>
        <dbReference type="EMBL" id="CDP33392.1"/>
    </source>
</evidence>
<dbReference type="EC" id="3.1.4.-" evidence="3"/>
<protein>
    <recommendedName>
        <fullName evidence="3">Phosphodiesterase</fullName>
        <ecNumber evidence="3">3.1.4.-</ecNumber>
    </recommendedName>
</protein>
<name>A0A060T3B6_BLAAD</name>
<comment type="cofactor">
    <cofactor evidence="3">
        <name>a divalent metal cation</name>
        <dbReference type="ChEBI" id="CHEBI:60240"/>
    </cofactor>
    <text evidence="3">Binds 2 divalent metal cations per subunit. Site 1 may preferentially bind zinc ions, while site 2 has a preference for magnesium and/or manganese ions.</text>
</comment>
<keyword evidence="1 3" id="KW-0479">Metal-binding</keyword>
<proteinExistence type="inferred from homology"/>
<dbReference type="InterPro" id="IPR036971">
    <property type="entry name" value="PDEase_catalytic_dom_sf"/>
</dbReference>
<dbReference type="InterPro" id="IPR023174">
    <property type="entry name" value="PDEase_CS"/>
</dbReference>
<accession>A0A060T3B6</accession>
<evidence type="ECO:0000256" key="2">
    <source>
        <dbReference type="ARBA" id="ARBA00022801"/>
    </source>
</evidence>
<dbReference type="GO" id="GO:0007165">
    <property type="term" value="P:signal transduction"/>
    <property type="evidence" value="ECO:0007669"/>
    <property type="project" value="InterPro"/>
</dbReference>
<dbReference type="EMBL" id="HG937691">
    <property type="protein sequence ID" value="CDP33392.1"/>
    <property type="molecule type" value="Genomic_DNA"/>
</dbReference>